<reference evidence="1 2" key="1">
    <citation type="submission" date="2023-07" db="EMBL/GenBank/DDBJ databases">
        <title>Description of novel actinomycetes strains, isolated from tidal flat sediment.</title>
        <authorList>
            <person name="Lu C."/>
        </authorList>
    </citation>
    <scope>NUCLEOTIDE SEQUENCE [LARGE SCALE GENOMIC DNA]</scope>
    <source>
        <strain evidence="1 2">SYSU T00b441</strain>
    </source>
</reference>
<accession>A0ABT9D9H8</accession>
<name>A0ABT9D9H8_9CELL</name>
<evidence type="ECO:0000313" key="1">
    <source>
        <dbReference type="EMBL" id="MDO8107136.1"/>
    </source>
</evidence>
<dbReference type="RefSeq" id="WP_304600770.1">
    <property type="nucleotide sequence ID" value="NZ_JAUQYP010000001.1"/>
</dbReference>
<keyword evidence="2" id="KW-1185">Reference proteome</keyword>
<gene>
    <name evidence="1" type="ORF">Q6348_07995</name>
</gene>
<dbReference type="Proteomes" id="UP001232536">
    <property type="component" value="Unassembled WGS sequence"/>
</dbReference>
<sequence length="59" mass="6321">MVPGKGGISYTLSAQRPVASIDRHLGSLALAWRRTGVWNSDIDALLDARLFLTARGVGL</sequence>
<proteinExistence type="predicted"/>
<comment type="caution">
    <text evidence="1">The sequence shown here is derived from an EMBL/GenBank/DDBJ whole genome shotgun (WGS) entry which is preliminary data.</text>
</comment>
<dbReference type="EMBL" id="JAUQYP010000001">
    <property type="protein sequence ID" value="MDO8107136.1"/>
    <property type="molecule type" value="Genomic_DNA"/>
</dbReference>
<evidence type="ECO:0000313" key="2">
    <source>
        <dbReference type="Proteomes" id="UP001232536"/>
    </source>
</evidence>
<organism evidence="1 2">
    <name type="scientific">Actinotalea lenta</name>
    <dbReference type="NCBI Taxonomy" id="3064654"/>
    <lineage>
        <taxon>Bacteria</taxon>
        <taxon>Bacillati</taxon>
        <taxon>Actinomycetota</taxon>
        <taxon>Actinomycetes</taxon>
        <taxon>Micrococcales</taxon>
        <taxon>Cellulomonadaceae</taxon>
        <taxon>Actinotalea</taxon>
    </lineage>
</organism>
<protein>
    <submittedName>
        <fullName evidence="1">Uncharacterized protein</fullName>
    </submittedName>
</protein>